<dbReference type="Proteomes" id="UP001596303">
    <property type="component" value="Unassembled WGS sequence"/>
</dbReference>
<evidence type="ECO:0000313" key="1">
    <source>
        <dbReference type="EMBL" id="MFC6198022.1"/>
    </source>
</evidence>
<dbReference type="SUPFAM" id="SSF50494">
    <property type="entry name" value="Trypsin-like serine proteases"/>
    <property type="match status" value="1"/>
</dbReference>
<accession>A0ABW1S9U5</accession>
<proteinExistence type="predicted"/>
<dbReference type="EMBL" id="JBHSSW010000009">
    <property type="protein sequence ID" value="MFC6198022.1"/>
    <property type="molecule type" value="Genomic_DNA"/>
</dbReference>
<name>A0ABW1S9U5_9PROT</name>
<dbReference type="GO" id="GO:0006508">
    <property type="term" value="P:proteolysis"/>
    <property type="evidence" value="ECO:0007669"/>
    <property type="project" value="UniProtKB-KW"/>
</dbReference>
<protein>
    <submittedName>
        <fullName evidence="1">Serine protease</fullName>
    </submittedName>
</protein>
<dbReference type="Pfam" id="PF13365">
    <property type="entry name" value="Trypsin_2"/>
    <property type="match status" value="1"/>
</dbReference>
<dbReference type="InterPro" id="IPR001940">
    <property type="entry name" value="Peptidase_S1C"/>
</dbReference>
<reference evidence="2" key="1">
    <citation type="journal article" date="2019" name="Int. J. Syst. Evol. Microbiol.">
        <title>The Global Catalogue of Microorganisms (GCM) 10K type strain sequencing project: providing services to taxonomists for standard genome sequencing and annotation.</title>
        <authorList>
            <consortium name="The Broad Institute Genomics Platform"/>
            <consortium name="The Broad Institute Genome Sequencing Center for Infectious Disease"/>
            <person name="Wu L."/>
            <person name="Ma J."/>
        </authorList>
    </citation>
    <scope>NUCLEOTIDE SEQUENCE [LARGE SCALE GENOMIC DNA]</scope>
    <source>
        <strain evidence="2">CGMCC-1.15741</strain>
    </source>
</reference>
<dbReference type="GO" id="GO:0008233">
    <property type="term" value="F:peptidase activity"/>
    <property type="evidence" value="ECO:0007669"/>
    <property type="project" value="UniProtKB-KW"/>
</dbReference>
<dbReference type="InterPro" id="IPR009003">
    <property type="entry name" value="Peptidase_S1_PA"/>
</dbReference>
<organism evidence="1 2">
    <name type="scientific">Ponticaulis profundi</name>
    <dbReference type="NCBI Taxonomy" id="2665222"/>
    <lineage>
        <taxon>Bacteria</taxon>
        <taxon>Pseudomonadati</taxon>
        <taxon>Pseudomonadota</taxon>
        <taxon>Alphaproteobacteria</taxon>
        <taxon>Hyphomonadales</taxon>
        <taxon>Hyphomonadaceae</taxon>
        <taxon>Ponticaulis</taxon>
    </lineage>
</organism>
<dbReference type="RefSeq" id="WP_377377784.1">
    <property type="nucleotide sequence ID" value="NZ_JBHSSW010000009.1"/>
</dbReference>
<keyword evidence="1" id="KW-0645">Protease</keyword>
<dbReference type="PRINTS" id="PR00834">
    <property type="entry name" value="PROTEASES2C"/>
</dbReference>
<comment type="caution">
    <text evidence="1">The sequence shown here is derived from an EMBL/GenBank/DDBJ whole genome shotgun (WGS) entry which is preliminary data.</text>
</comment>
<gene>
    <name evidence="1" type="ORF">ACFQDM_08030</name>
</gene>
<dbReference type="Gene3D" id="2.40.10.120">
    <property type="match status" value="1"/>
</dbReference>
<evidence type="ECO:0000313" key="2">
    <source>
        <dbReference type="Proteomes" id="UP001596303"/>
    </source>
</evidence>
<sequence length="275" mass="29676">MKIPDWLIYLVVLAAVLYGVFSRSTNTDAPPAPPVDIEGQGSILPPPSVFDQEVMVEVDPSTTASTGTAFSLGTTGYWLTARHVVDGCTNLALAVGNRSVVPVRDYQVFAQGDLALLRTDGGPDSIEFDLETDLHVGQYGFHFGYPQGQPGEVTSRLLSRSRLTTRGRYSTSEPVLAWAESGRTRGLIGTLGGISGGPVYNVEGEVIGVTVAESPRRGRIYTTAPASVETFLTSLTQFQPEDGTKRAITLDNYGAEADRLRRNLTIIPVVCRERQ</sequence>
<keyword evidence="1" id="KW-0378">Hydrolase</keyword>
<keyword evidence="2" id="KW-1185">Reference proteome</keyword>